<dbReference type="NCBIfam" id="TIGR01163">
    <property type="entry name" value="rpe"/>
    <property type="match status" value="1"/>
</dbReference>
<comment type="catalytic activity">
    <reaction evidence="1 10 11">
        <text>D-ribulose 5-phosphate = D-xylulose 5-phosphate</text>
        <dbReference type="Rhea" id="RHEA:13677"/>
        <dbReference type="ChEBI" id="CHEBI:57737"/>
        <dbReference type="ChEBI" id="CHEBI:58121"/>
        <dbReference type="EC" id="5.1.3.1"/>
    </reaction>
</comment>
<evidence type="ECO:0000256" key="4">
    <source>
        <dbReference type="ARBA" id="ARBA00001947"/>
    </source>
</evidence>
<evidence type="ECO:0000256" key="12">
    <source>
        <dbReference type="PIRSR" id="PIRSR001461-1"/>
    </source>
</evidence>
<sequence length="220" mass="24520">MKEIAPSILSADFCNLGEQLKALKKEGMEFVHIDVMDGHFVPNITIGPLVCNSIKKNFPDLKLDVHLMIENPMRYIDAFAESNPYIIYFHLEAERHADRLINYIKSKGVKAGISINPATPVSLLEHVLPIVDSVLVMSVNPGFGGQSFIPYTLNKIKLLNNIRRAQNYNFFIAVDGGVNSENIEEISRLGCNLFIAGSSVFKGNIVENFKKLNKTVKGKI</sequence>
<feature type="binding site" evidence="10 13">
    <location>
        <position position="34"/>
    </location>
    <ligand>
        <name>a divalent metal cation</name>
        <dbReference type="ChEBI" id="CHEBI:60240"/>
    </ligand>
</feature>
<dbReference type="KEGG" id="thyd:TTHT_1697"/>
<reference evidence="15 16" key="1">
    <citation type="journal article" date="2012" name="Extremophiles">
        <title>Thermotomaculum hydrothermale gen. nov., sp. nov., a novel heterotrophic thermophile within the phylum Acidobacteria from a deep-sea hydrothermal vent chimney in the Southern Okinawa Trough.</title>
        <authorList>
            <person name="Izumi H."/>
            <person name="Nunoura T."/>
            <person name="Miyazaki M."/>
            <person name="Mino S."/>
            <person name="Toki T."/>
            <person name="Takai K."/>
            <person name="Sako Y."/>
            <person name="Sawabe T."/>
            <person name="Nakagawa S."/>
        </authorList>
    </citation>
    <scope>NUCLEOTIDE SEQUENCE [LARGE SCALE GENOMIC DNA]</scope>
    <source>
        <strain evidence="15 16">AC55</strain>
    </source>
</reference>
<protein>
    <recommendedName>
        <fullName evidence="7 10">Ribulose-phosphate 3-epimerase</fullName>
        <ecNumber evidence="7 10">5.1.3.1</ecNumber>
    </recommendedName>
</protein>
<organism evidence="15 16">
    <name type="scientific">Thermotomaculum hydrothermale</name>
    <dbReference type="NCBI Taxonomy" id="981385"/>
    <lineage>
        <taxon>Bacteria</taxon>
        <taxon>Pseudomonadati</taxon>
        <taxon>Acidobacteriota</taxon>
        <taxon>Holophagae</taxon>
        <taxon>Thermotomaculales</taxon>
        <taxon>Thermotomaculaceae</taxon>
        <taxon>Thermotomaculum</taxon>
    </lineage>
</organism>
<feature type="active site" description="Proton donor" evidence="10 12">
    <location>
        <position position="175"/>
    </location>
</feature>
<evidence type="ECO:0000256" key="1">
    <source>
        <dbReference type="ARBA" id="ARBA00001782"/>
    </source>
</evidence>
<dbReference type="PANTHER" id="PTHR11749">
    <property type="entry name" value="RIBULOSE-5-PHOSPHATE-3-EPIMERASE"/>
    <property type="match status" value="1"/>
</dbReference>
<dbReference type="SUPFAM" id="SSF51366">
    <property type="entry name" value="Ribulose-phoshate binding barrel"/>
    <property type="match status" value="1"/>
</dbReference>
<dbReference type="NCBIfam" id="NF004076">
    <property type="entry name" value="PRK05581.1-4"/>
    <property type="match status" value="1"/>
</dbReference>
<keyword evidence="10 11" id="KW-0119">Carbohydrate metabolism</keyword>
<proteinExistence type="inferred from homology"/>
<feature type="binding site" evidence="10 14">
    <location>
        <begin position="197"/>
        <end position="198"/>
    </location>
    <ligand>
        <name>substrate</name>
    </ligand>
</feature>
<dbReference type="GO" id="GO:0006098">
    <property type="term" value="P:pentose-phosphate shunt"/>
    <property type="evidence" value="ECO:0007669"/>
    <property type="project" value="UniProtKB-UniRule"/>
</dbReference>
<keyword evidence="13" id="KW-0170">Cobalt</keyword>
<evidence type="ECO:0000256" key="2">
    <source>
        <dbReference type="ARBA" id="ARBA00001936"/>
    </source>
</evidence>
<dbReference type="GO" id="GO:0019323">
    <property type="term" value="P:pentose catabolic process"/>
    <property type="evidence" value="ECO:0007669"/>
    <property type="project" value="UniProtKB-UniRule"/>
</dbReference>
<evidence type="ECO:0000313" key="16">
    <source>
        <dbReference type="Proteomes" id="UP000595564"/>
    </source>
</evidence>
<dbReference type="GO" id="GO:0005737">
    <property type="term" value="C:cytoplasm"/>
    <property type="evidence" value="ECO:0007669"/>
    <property type="project" value="UniProtKB-ARBA"/>
</dbReference>
<dbReference type="InterPro" id="IPR000056">
    <property type="entry name" value="Ribul_P_3_epim-like"/>
</dbReference>
<dbReference type="EMBL" id="AP017470">
    <property type="protein sequence ID" value="BBB33171.1"/>
    <property type="molecule type" value="Genomic_DNA"/>
</dbReference>
<keyword evidence="13" id="KW-0862">Zinc</keyword>
<dbReference type="AlphaFoldDB" id="A0A7R6PPZ4"/>
<evidence type="ECO:0000256" key="10">
    <source>
        <dbReference type="HAMAP-Rule" id="MF_02227"/>
    </source>
</evidence>
<dbReference type="InterPro" id="IPR026019">
    <property type="entry name" value="Ribul_P_3_epim"/>
</dbReference>
<evidence type="ECO:0000256" key="6">
    <source>
        <dbReference type="ARBA" id="ARBA00009541"/>
    </source>
</evidence>
<dbReference type="PROSITE" id="PS01086">
    <property type="entry name" value="RIBUL_P_3_EPIMER_2"/>
    <property type="match status" value="1"/>
</dbReference>
<comment type="similarity">
    <text evidence="6 10 11">Belongs to the ribulose-phosphate 3-epimerase family.</text>
</comment>
<feature type="binding site" evidence="10 13">
    <location>
        <position position="175"/>
    </location>
    <ligand>
        <name>a divalent metal cation</name>
        <dbReference type="ChEBI" id="CHEBI:60240"/>
    </ligand>
</feature>
<dbReference type="GO" id="GO:0004750">
    <property type="term" value="F:D-ribulose-phosphate 3-epimerase activity"/>
    <property type="evidence" value="ECO:0007669"/>
    <property type="project" value="UniProtKB-UniRule"/>
</dbReference>
<comment type="cofactor">
    <cofactor evidence="4">
        <name>Zn(2+)</name>
        <dbReference type="ChEBI" id="CHEBI:29105"/>
    </cofactor>
</comment>
<evidence type="ECO:0000256" key="8">
    <source>
        <dbReference type="ARBA" id="ARBA00022723"/>
    </source>
</evidence>
<dbReference type="InterPro" id="IPR011060">
    <property type="entry name" value="RibuloseP-bd_barrel"/>
</dbReference>
<evidence type="ECO:0000256" key="5">
    <source>
        <dbReference type="ARBA" id="ARBA00001954"/>
    </source>
</evidence>
<dbReference type="Gene3D" id="3.20.20.70">
    <property type="entry name" value="Aldolase class I"/>
    <property type="match status" value="1"/>
</dbReference>
<gene>
    <name evidence="10 15" type="primary">rpe</name>
    <name evidence="15" type="ORF">TTHT_1697</name>
</gene>
<keyword evidence="9 10" id="KW-0413">Isomerase</keyword>
<dbReference type="InterPro" id="IPR013785">
    <property type="entry name" value="Aldolase_TIM"/>
</dbReference>
<keyword evidence="8 10" id="KW-0479">Metal-binding</keyword>
<feature type="binding site" evidence="10 14">
    <location>
        <position position="7"/>
    </location>
    <ligand>
        <name>substrate</name>
    </ligand>
</feature>
<comment type="cofactor">
    <cofactor evidence="2">
        <name>Mn(2+)</name>
        <dbReference type="ChEBI" id="CHEBI:29035"/>
    </cofactor>
</comment>
<keyword evidence="13" id="KW-0464">Manganese</keyword>
<comment type="cofactor">
    <cofactor evidence="5">
        <name>Fe(2+)</name>
        <dbReference type="ChEBI" id="CHEBI:29033"/>
    </cofactor>
</comment>
<evidence type="ECO:0000256" key="11">
    <source>
        <dbReference type="PIRNR" id="PIRNR001461"/>
    </source>
</evidence>
<comment type="cofactor">
    <cofactor evidence="10 13">
        <name>a divalent metal cation</name>
        <dbReference type="ChEBI" id="CHEBI:60240"/>
    </cofactor>
    <text evidence="10 13">Binds 1 divalent metal cation per subunit.</text>
</comment>
<feature type="binding site" evidence="10 14">
    <location>
        <begin position="142"/>
        <end position="145"/>
    </location>
    <ligand>
        <name>substrate</name>
    </ligand>
</feature>
<feature type="binding site" evidence="10">
    <location>
        <begin position="175"/>
        <end position="177"/>
    </location>
    <ligand>
        <name>substrate</name>
    </ligand>
</feature>
<dbReference type="GO" id="GO:0046872">
    <property type="term" value="F:metal ion binding"/>
    <property type="evidence" value="ECO:0007669"/>
    <property type="project" value="UniProtKB-UniRule"/>
</dbReference>
<evidence type="ECO:0000256" key="13">
    <source>
        <dbReference type="PIRSR" id="PIRSR001461-2"/>
    </source>
</evidence>
<dbReference type="EC" id="5.1.3.1" evidence="7 10"/>
<feature type="binding site" evidence="10 14">
    <location>
        <position position="66"/>
    </location>
    <ligand>
        <name>substrate</name>
    </ligand>
</feature>
<evidence type="ECO:0000256" key="9">
    <source>
        <dbReference type="ARBA" id="ARBA00023235"/>
    </source>
</evidence>
<dbReference type="CDD" id="cd00429">
    <property type="entry name" value="RPE"/>
    <property type="match status" value="1"/>
</dbReference>
<feature type="binding site" evidence="10 13">
    <location>
        <position position="32"/>
    </location>
    <ligand>
        <name>a divalent metal cation</name>
        <dbReference type="ChEBI" id="CHEBI:60240"/>
    </ligand>
</feature>
<dbReference type="FunFam" id="3.20.20.70:FF:000004">
    <property type="entry name" value="Ribulose-phosphate 3-epimerase"/>
    <property type="match status" value="1"/>
</dbReference>
<evidence type="ECO:0000256" key="3">
    <source>
        <dbReference type="ARBA" id="ARBA00001941"/>
    </source>
</evidence>
<evidence type="ECO:0000256" key="14">
    <source>
        <dbReference type="PIRSR" id="PIRSR001461-3"/>
    </source>
</evidence>
<feature type="binding site" evidence="14">
    <location>
        <position position="177"/>
    </location>
    <ligand>
        <name>substrate</name>
    </ligand>
</feature>
<dbReference type="PROSITE" id="PS01085">
    <property type="entry name" value="RIBUL_P_3_EPIMER_1"/>
    <property type="match status" value="1"/>
</dbReference>
<comment type="cofactor">
    <cofactor evidence="3">
        <name>Co(2+)</name>
        <dbReference type="ChEBI" id="CHEBI:48828"/>
    </cofactor>
</comment>
<keyword evidence="16" id="KW-1185">Reference proteome</keyword>
<name>A0A7R6PPZ4_9BACT</name>
<comment type="pathway">
    <text evidence="10">Carbohydrate degradation.</text>
</comment>
<evidence type="ECO:0000256" key="7">
    <source>
        <dbReference type="ARBA" id="ARBA00013188"/>
    </source>
</evidence>
<dbReference type="HAMAP" id="MF_02227">
    <property type="entry name" value="RPE"/>
    <property type="match status" value="1"/>
</dbReference>
<feature type="binding site" evidence="10 13">
    <location>
        <position position="66"/>
    </location>
    <ligand>
        <name>a divalent metal cation</name>
        <dbReference type="ChEBI" id="CHEBI:60240"/>
    </ligand>
</feature>
<feature type="active site" description="Proton acceptor" evidence="10 12">
    <location>
        <position position="34"/>
    </location>
</feature>
<comment type="function">
    <text evidence="10">Catalyzes the reversible epimerization of D-ribulose 5-phosphate to D-xylulose 5-phosphate.</text>
</comment>
<evidence type="ECO:0000313" key="15">
    <source>
        <dbReference type="EMBL" id="BBB33171.1"/>
    </source>
</evidence>
<accession>A0A7R6PPZ4</accession>
<dbReference type="PIRSF" id="PIRSF001461">
    <property type="entry name" value="RPE"/>
    <property type="match status" value="1"/>
</dbReference>
<dbReference type="RefSeq" id="WP_201327475.1">
    <property type="nucleotide sequence ID" value="NZ_AP017470.1"/>
</dbReference>
<dbReference type="Proteomes" id="UP000595564">
    <property type="component" value="Chromosome"/>
</dbReference>
<dbReference type="Pfam" id="PF00834">
    <property type="entry name" value="Ribul_P_3_epim"/>
    <property type="match status" value="1"/>
</dbReference>